<reference evidence="1" key="1">
    <citation type="submission" date="2022-07" db="EMBL/GenBank/DDBJ databases">
        <authorList>
            <person name="Macas J."/>
            <person name="Novak P."/>
            <person name="Neumann P."/>
        </authorList>
    </citation>
    <scope>NUCLEOTIDE SEQUENCE</scope>
</reference>
<dbReference type="OrthoDB" id="1717466at2759"/>
<accession>A0A9P0YW19</accession>
<gene>
    <name evidence="1" type="ORF">CEURO_LOCUS6959</name>
</gene>
<dbReference type="PANTHER" id="PTHR11439:SF467">
    <property type="entry name" value="INTEGRASE CATALYTIC DOMAIN-CONTAINING PROTEIN"/>
    <property type="match status" value="1"/>
</dbReference>
<evidence type="ECO:0000313" key="1">
    <source>
        <dbReference type="EMBL" id="CAH9078850.1"/>
    </source>
</evidence>
<dbReference type="EMBL" id="CAMAPE010000010">
    <property type="protein sequence ID" value="CAH9078850.1"/>
    <property type="molecule type" value="Genomic_DNA"/>
</dbReference>
<dbReference type="SUPFAM" id="SSF56672">
    <property type="entry name" value="DNA/RNA polymerases"/>
    <property type="match status" value="1"/>
</dbReference>
<dbReference type="Proteomes" id="UP001152484">
    <property type="component" value="Unassembled WGS sequence"/>
</dbReference>
<protein>
    <recommendedName>
        <fullName evidence="3">Reverse transcriptase Ty1/copia-type domain-containing protein</fullName>
    </recommendedName>
</protein>
<name>A0A9P0YW19_CUSEU</name>
<proteinExistence type="predicted"/>
<dbReference type="CDD" id="cd09272">
    <property type="entry name" value="RNase_HI_RT_Ty1"/>
    <property type="match status" value="1"/>
</dbReference>
<sequence length="277" mass="31821">MPKGIFLSQEKYISDLLRRFHLHTVKPVRTSLPSRTTLSLTDGELLADGTEYRSMVGALQYFTLTRPDITYVVHLESQFMHAPRTTYLIAIKRIYRYLQGTITEGLWLRKGGNPSLIIAYSDVVWTGCPDSCRFTTSYVIFLGGNLVSWRSKKQPTVSKSSTEAEYRAVAYTVQDTLFIRSLLADMGFFIPQPVQLYCDNVSTSYLVVNPIQHDRSKHIKIDYHFVRKRVAHGDLVVKYIPTQFQLADIFTKILTSQRFNFLKSNLRVVPSAHIERV</sequence>
<dbReference type="AlphaFoldDB" id="A0A9P0YW19"/>
<dbReference type="InterPro" id="IPR043502">
    <property type="entry name" value="DNA/RNA_pol_sf"/>
</dbReference>
<comment type="caution">
    <text evidence="1">The sequence shown here is derived from an EMBL/GenBank/DDBJ whole genome shotgun (WGS) entry which is preliminary data.</text>
</comment>
<evidence type="ECO:0008006" key="3">
    <source>
        <dbReference type="Google" id="ProtNLM"/>
    </source>
</evidence>
<evidence type="ECO:0000313" key="2">
    <source>
        <dbReference type="Proteomes" id="UP001152484"/>
    </source>
</evidence>
<organism evidence="1 2">
    <name type="scientific">Cuscuta europaea</name>
    <name type="common">European dodder</name>
    <dbReference type="NCBI Taxonomy" id="41803"/>
    <lineage>
        <taxon>Eukaryota</taxon>
        <taxon>Viridiplantae</taxon>
        <taxon>Streptophyta</taxon>
        <taxon>Embryophyta</taxon>
        <taxon>Tracheophyta</taxon>
        <taxon>Spermatophyta</taxon>
        <taxon>Magnoliopsida</taxon>
        <taxon>eudicotyledons</taxon>
        <taxon>Gunneridae</taxon>
        <taxon>Pentapetalae</taxon>
        <taxon>asterids</taxon>
        <taxon>lamiids</taxon>
        <taxon>Solanales</taxon>
        <taxon>Convolvulaceae</taxon>
        <taxon>Cuscuteae</taxon>
        <taxon>Cuscuta</taxon>
        <taxon>Cuscuta subgen. Cuscuta</taxon>
    </lineage>
</organism>
<keyword evidence="2" id="KW-1185">Reference proteome</keyword>
<dbReference type="PANTHER" id="PTHR11439">
    <property type="entry name" value="GAG-POL-RELATED RETROTRANSPOSON"/>
    <property type="match status" value="1"/>
</dbReference>